<dbReference type="InterPro" id="IPR035892">
    <property type="entry name" value="C2_domain_sf"/>
</dbReference>
<dbReference type="OrthoDB" id="195679at2759"/>
<evidence type="ECO:0000256" key="1">
    <source>
        <dbReference type="SAM" id="MobiDB-lite"/>
    </source>
</evidence>
<dbReference type="EMBL" id="UZAH01040763">
    <property type="protein sequence ID" value="VDP59197.1"/>
    <property type="molecule type" value="Genomic_DNA"/>
</dbReference>
<accession>A0A183GVM3</accession>
<evidence type="ECO:0000313" key="3">
    <source>
        <dbReference type="Proteomes" id="UP000050761"/>
    </source>
</evidence>
<dbReference type="SUPFAM" id="SSF49562">
    <property type="entry name" value="C2 domain (Calcium/lipid-binding domain, CaLB)"/>
    <property type="match status" value="1"/>
</dbReference>
<feature type="compositionally biased region" description="Basic and acidic residues" evidence="1">
    <location>
        <begin position="32"/>
        <end position="69"/>
    </location>
</feature>
<dbReference type="Gene3D" id="2.60.40.150">
    <property type="entry name" value="C2 domain"/>
    <property type="match status" value="1"/>
</dbReference>
<evidence type="ECO:0000313" key="4">
    <source>
        <dbReference type="WBParaSite" id="HPBE_0002674301-mRNA-1"/>
    </source>
</evidence>
<dbReference type="WBParaSite" id="HPBE_0002674301-mRNA-1">
    <property type="protein sequence ID" value="HPBE_0002674301-mRNA-1"/>
    <property type="gene ID" value="HPBE_0002674301"/>
</dbReference>
<gene>
    <name evidence="2" type="ORF">HPBE_LOCUS26742</name>
</gene>
<name>A0A183GVM3_HELPZ</name>
<dbReference type="Proteomes" id="UP000050761">
    <property type="component" value="Unassembled WGS sequence"/>
</dbReference>
<protein>
    <submittedName>
        <fullName evidence="4">C2 domain-containing protein</fullName>
    </submittedName>
</protein>
<feature type="region of interest" description="Disordered" evidence="1">
    <location>
        <begin position="1"/>
        <end position="101"/>
    </location>
</feature>
<keyword evidence="3" id="KW-1185">Reference proteome</keyword>
<dbReference type="AlphaFoldDB" id="A0A183GVM3"/>
<proteinExistence type="predicted"/>
<reference evidence="2 3" key="1">
    <citation type="submission" date="2018-11" db="EMBL/GenBank/DDBJ databases">
        <authorList>
            <consortium name="Pathogen Informatics"/>
        </authorList>
    </citation>
    <scope>NUCLEOTIDE SEQUENCE [LARGE SCALE GENOMIC DNA]</scope>
</reference>
<reference evidence="4" key="2">
    <citation type="submission" date="2019-09" db="UniProtKB">
        <authorList>
            <consortium name="WormBaseParasite"/>
        </authorList>
    </citation>
    <scope>IDENTIFICATION</scope>
</reference>
<feature type="compositionally biased region" description="Polar residues" evidence="1">
    <location>
        <begin position="92"/>
        <end position="101"/>
    </location>
</feature>
<accession>A0A3P8E535</accession>
<evidence type="ECO:0000313" key="2">
    <source>
        <dbReference type="EMBL" id="VDP59197.1"/>
    </source>
</evidence>
<organism evidence="3 4">
    <name type="scientific">Heligmosomoides polygyrus</name>
    <name type="common">Parasitic roundworm</name>
    <dbReference type="NCBI Taxonomy" id="6339"/>
    <lineage>
        <taxon>Eukaryota</taxon>
        <taxon>Metazoa</taxon>
        <taxon>Ecdysozoa</taxon>
        <taxon>Nematoda</taxon>
        <taxon>Chromadorea</taxon>
        <taxon>Rhabditida</taxon>
        <taxon>Rhabditina</taxon>
        <taxon>Rhabditomorpha</taxon>
        <taxon>Strongyloidea</taxon>
        <taxon>Heligmosomidae</taxon>
        <taxon>Heligmosomoides</taxon>
    </lineage>
</organism>
<sequence length="197" mass="21750">MWQRCQPRPSPSPRTAPPKATPSWERASGGRPVDEYSARRARYRSQDHSRSISSSKGDHLEVSSCDSRRSSGISLPSRTTTHEARLYKGNHLTPTSSRDSISVNSLATETSTDACTKSSVASQASCVSPSYLGQVQLLLSYDIRTACVNVHVIQCRSLPHFGSHKPNPYVKVCHRGPLFKNRSLKTLISIHTFAPFL</sequence>
<feature type="compositionally biased region" description="Pro residues" evidence="1">
    <location>
        <begin position="8"/>
        <end position="20"/>
    </location>
</feature>